<dbReference type="OrthoDB" id="235867at2"/>
<reference evidence="5 6" key="1">
    <citation type="submission" date="2019-02" db="EMBL/GenBank/DDBJ databases">
        <title>Deep-cultivation of Planctomycetes and their phenomic and genomic characterization uncovers novel biology.</title>
        <authorList>
            <person name="Wiegand S."/>
            <person name="Jogler M."/>
            <person name="Boedeker C."/>
            <person name="Pinto D."/>
            <person name="Vollmers J."/>
            <person name="Rivas-Marin E."/>
            <person name="Kohn T."/>
            <person name="Peeters S.H."/>
            <person name="Heuer A."/>
            <person name="Rast P."/>
            <person name="Oberbeckmann S."/>
            <person name="Bunk B."/>
            <person name="Jeske O."/>
            <person name="Meyerdierks A."/>
            <person name="Storesund J.E."/>
            <person name="Kallscheuer N."/>
            <person name="Luecker S."/>
            <person name="Lage O.M."/>
            <person name="Pohl T."/>
            <person name="Merkel B.J."/>
            <person name="Hornburger P."/>
            <person name="Mueller R.-W."/>
            <person name="Bruemmer F."/>
            <person name="Labrenz M."/>
            <person name="Spormann A.M."/>
            <person name="Op den Camp H."/>
            <person name="Overmann J."/>
            <person name="Amann R."/>
            <person name="Jetten M.S.M."/>
            <person name="Mascher T."/>
            <person name="Medema M.H."/>
            <person name="Devos D.P."/>
            <person name="Kaster A.-K."/>
            <person name="Ovreas L."/>
            <person name="Rohde M."/>
            <person name="Galperin M.Y."/>
            <person name="Jogler C."/>
        </authorList>
    </citation>
    <scope>NUCLEOTIDE SEQUENCE [LARGE SCALE GENOMIC DNA]</scope>
    <source>
        <strain evidence="5 6">EC9</strain>
    </source>
</reference>
<keyword evidence="5" id="KW-0378">Hydrolase</keyword>
<keyword evidence="3" id="KW-0732">Signal</keyword>
<proteinExistence type="inferred from homology"/>
<gene>
    <name evidence="5" type="ORF">EC9_11000</name>
</gene>
<organism evidence="5 6">
    <name type="scientific">Rosistilla ulvae</name>
    <dbReference type="NCBI Taxonomy" id="1930277"/>
    <lineage>
        <taxon>Bacteria</taxon>
        <taxon>Pseudomonadati</taxon>
        <taxon>Planctomycetota</taxon>
        <taxon>Planctomycetia</taxon>
        <taxon>Pirellulales</taxon>
        <taxon>Pirellulaceae</taxon>
        <taxon>Rosistilla</taxon>
    </lineage>
</organism>
<dbReference type="EMBL" id="CP036261">
    <property type="protein sequence ID" value="QDS86925.1"/>
    <property type="molecule type" value="Genomic_DNA"/>
</dbReference>
<keyword evidence="6" id="KW-1185">Reference proteome</keyword>
<dbReference type="InterPro" id="IPR000834">
    <property type="entry name" value="Peptidase_M14"/>
</dbReference>
<evidence type="ECO:0000256" key="1">
    <source>
        <dbReference type="ARBA" id="ARBA00001947"/>
    </source>
</evidence>
<dbReference type="SUPFAM" id="SSF53187">
    <property type="entry name" value="Zn-dependent exopeptidases"/>
    <property type="match status" value="1"/>
</dbReference>
<dbReference type="GO" id="GO:0008270">
    <property type="term" value="F:zinc ion binding"/>
    <property type="evidence" value="ECO:0007669"/>
    <property type="project" value="InterPro"/>
</dbReference>
<dbReference type="Gene3D" id="3.40.630.10">
    <property type="entry name" value="Zn peptidases"/>
    <property type="match status" value="1"/>
</dbReference>
<dbReference type="PANTHER" id="PTHR12756">
    <property type="entry name" value="CYTOSOLIC CARBOXYPEPTIDASE"/>
    <property type="match status" value="1"/>
</dbReference>
<dbReference type="Pfam" id="PF00246">
    <property type="entry name" value="Peptidase_M14"/>
    <property type="match status" value="1"/>
</dbReference>
<evidence type="ECO:0000256" key="2">
    <source>
        <dbReference type="PROSITE-ProRule" id="PRU01379"/>
    </source>
</evidence>
<dbReference type="KEGG" id="ruv:EC9_11000"/>
<comment type="caution">
    <text evidence="2">Lacks conserved residue(s) required for the propagation of feature annotation.</text>
</comment>
<evidence type="ECO:0000256" key="3">
    <source>
        <dbReference type="SAM" id="SignalP"/>
    </source>
</evidence>
<feature type="chain" id="PRO_5021815230" evidence="3">
    <location>
        <begin position="33"/>
        <end position="417"/>
    </location>
</feature>
<name>A0A517LWD2_9BACT</name>
<dbReference type="PANTHER" id="PTHR12756:SF11">
    <property type="entry name" value="CYTOSOLIC CARBOXYPEPTIDASE 1"/>
    <property type="match status" value="1"/>
</dbReference>
<evidence type="ECO:0000259" key="4">
    <source>
        <dbReference type="PROSITE" id="PS52035"/>
    </source>
</evidence>
<dbReference type="GO" id="GO:0006508">
    <property type="term" value="P:proteolysis"/>
    <property type="evidence" value="ECO:0007669"/>
    <property type="project" value="InterPro"/>
</dbReference>
<dbReference type="RefSeq" id="WP_145342965.1">
    <property type="nucleotide sequence ID" value="NZ_CP036261.1"/>
</dbReference>
<sequence length="417" mass="46800" precursor="true">MKVIDMFEKKTPHLSLAAVAVLLCSLSTQAVAAELKVSDFSFEGEYGSEGASLKQLGSNHFLIRLKTVPEQPRWTNMVQFIIESNAKGNTLQIDLEVPANESGLNEKGVRGFISWSADRENWNPVPRKVTERDGKTFVSLVFPEFTQDKIYVGGEVPLSYEHCVALLKDFQQHSDAQLHEIGKSVQGRTIYRLTITDPKSPMPPEKRWAHHFVNQHCYEYNAQWRMVGMIRYLLSDAGAECRQKHVWHFVVQMNVDGPASGLGRVNTQGRDMNRSYSSKGSGVEEQAFESFVVQRDLESLMASETPITTTWSMHTWDGPLVEPMVRPGRDMGTKVGPWTELRDILAATDRDGQFKKMYSAMSMKLTPTTWCSGTFIQFGVSAFCCEGGGHIMSLDETLKTGEVLTKALHEFYGKATP</sequence>
<dbReference type="Proteomes" id="UP000319557">
    <property type="component" value="Chromosome"/>
</dbReference>
<feature type="signal peptide" evidence="3">
    <location>
        <begin position="1"/>
        <end position="32"/>
    </location>
</feature>
<evidence type="ECO:0000313" key="5">
    <source>
        <dbReference type="EMBL" id="QDS86925.1"/>
    </source>
</evidence>
<keyword evidence="5" id="KW-0645">Protease</keyword>
<dbReference type="InterPro" id="IPR050821">
    <property type="entry name" value="Cytosolic_carboxypeptidase"/>
</dbReference>
<evidence type="ECO:0000313" key="6">
    <source>
        <dbReference type="Proteomes" id="UP000319557"/>
    </source>
</evidence>
<comment type="similarity">
    <text evidence="2">Belongs to the peptidase M14 family.</text>
</comment>
<dbReference type="AlphaFoldDB" id="A0A517LWD2"/>
<accession>A0A517LWD2</accession>
<dbReference type="PROSITE" id="PS52035">
    <property type="entry name" value="PEPTIDASE_M14"/>
    <property type="match status" value="1"/>
</dbReference>
<feature type="domain" description="Peptidase M14" evidence="4">
    <location>
        <begin position="156"/>
        <end position="417"/>
    </location>
</feature>
<dbReference type="GO" id="GO:0004181">
    <property type="term" value="F:metallocarboxypeptidase activity"/>
    <property type="evidence" value="ECO:0007669"/>
    <property type="project" value="InterPro"/>
</dbReference>
<comment type="cofactor">
    <cofactor evidence="1">
        <name>Zn(2+)</name>
        <dbReference type="ChEBI" id="CHEBI:29105"/>
    </cofactor>
</comment>
<protein>
    <submittedName>
        <fullName evidence="5">Zinc carboxypeptidase</fullName>
    </submittedName>
</protein>
<keyword evidence="5" id="KW-0121">Carboxypeptidase</keyword>